<protein>
    <submittedName>
        <fullName evidence="2">Uncharacterized protein</fullName>
    </submittedName>
</protein>
<dbReference type="EMBL" id="QPJJ01000022">
    <property type="protein sequence ID" value="RCW62876.1"/>
    <property type="molecule type" value="Genomic_DNA"/>
</dbReference>
<name>A0A368X6R5_9BACI</name>
<evidence type="ECO:0000313" key="3">
    <source>
        <dbReference type="Proteomes" id="UP000252585"/>
    </source>
</evidence>
<sequence length="167" mass="19811">MHSQDFLKLSSEKKVKLVNDLLKKESSNHLQNVAKKLEVSPSTFSKIMRNNDNYQYIQSKKQYYKLMNIEEYKQMAVHIKRDDHDEVIEFLQENIDDLKSLLQKAEKELILEPEIYATNSKTITKSIQVNADIYDRFSNLVSSKYPHLRLREVFSKCLLDFVNNYQD</sequence>
<comment type="caution">
    <text evidence="2">The sequence shown here is derived from an EMBL/GenBank/DDBJ whole genome shotgun (WGS) entry which is preliminary data.</text>
</comment>
<feature type="coiled-coil region" evidence="1">
    <location>
        <begin position="81"/>
        <end position="108"/>
    </location>
</feature>
<dbReference type="AlphaFoldDB" id="A0A368X6R5"/>
<dbReference type="Proteomes" id="UP000252585">
    <property type="component" value="Unassembled WGS sequence"/>
</dbReference>
<reference evidence="2 3" key="1">
    <citation type="submission" date="2018-07" db="EMBL/GenBank/DDBJ databases">
        <title>Genomic Encyclopedia of Type Strains, Phase IV (KMG-IV): sequencing the most valuable type-strain genomes for metagenomic binning, comparative biology and taxonomic classification.</title>
        <authorList>
            <person name="Goeker M."/>
        </authorList>
    </citation>
    <scope>NUCLEOTIDE SEQUENCE [LARGE SCALE GENOMIC DNA]</scope>
    <source>
        <strain evidence="2 3">DSM 27696</strain>
    </source>
</reference>
<evidence type="ECO:0000256" key="1">
    <source>
        <dbReference type="SAM" id="Coils"/>
    </source>
</evidence>
<evidence type="ECO:0000313" key="2">
    <source>
        <dbReference type="EMBL" id="RCW62876.1"/>
    </source>
</evidence>
<dbReference type="RefSeq" id="WP_114354479.1">
    <property type="nucleotide sequence ID" value="NZ_QPJJ01000022.1"/>
</dbReference>
<keyword evidence="3" id="KW-1185">Reference proteome</keyword>
<accession>A0A368X6R5</accession>
<dbReference type="OrthoDB" id="2734776at2"/>
<organism evidence="2 3">
    <name type="scientific">Saliterribacillus persicus</name>
    <dbReference type="NCBI Taxonomy" id="930114"/>
    <lineage>
        <taxon>Bacteria</taxon>
        <taxon>Bacillati</taxon>
        <taxon>Bacillota</taxon>
        <taxon>Bacilli</taxon>
        <taxon>Bacillales</taxon>
        <taxon>Bacillaceae</taxon>
        <taxon>Saliterribacillus</taxon>
    </lineage>
</organism>
<keyword evidence="1" id="KW-0175">Coiled coil</keyword>
<gene>
    <name evidence="2" type="ORF">DFR57_12245</name>
</gene>
<proteinExistence type="predicted"/>